<protein>
    <submittedName>
        <fullName evidence="1">Uncharacterized protein</fullName>
    </submittedName>
</protein>
<dbReference type="AlphaFoldDB" id="A0A2I2GBK3"/>
<dbReference type="VEuPathDB" id="FungiDB:P170DRAFT_140285"/>
<dbReference type="GeneID" id="36550160"/>
<dbReference type="Proteomes" id="UP000234275">
    <property type="component" value="Unassembled WGS sequence"/>
</dbReference>
<dbReference type="EMBL" id="MSFO01000003">
    <property type="protein sequence ID" value="PLB50260.1"/>
    <property type="molecule type" value="Genomic_DNA"/>
</dbReference>
<accession>A0A2I2GBK3</accession>
<evidence type="ECO:0000313" key="1">
    <source>
        <dbReference type="EMBL" id="PLB50260.1"/>
    </source>
</evidence>
<evidence type="ECO:0000313" key="2">
    <source>
        <dbReference type="Proteomes" id="UP000234275"/>
    </source>
</evidence>
<keyword evidence="2" id="KW-1185">Reference proteome</keyword>
<proteinExistence type="predicted"/>
<reference evidence="1 2" key="1">
    <citation type="submission" date="2016-12" db="EMBL/GenBank/DDBJ databases">
        <title>The genomes of Aspergillus section Nigri reveals drivers in fungal speciation.</title>
        <authorList>
            <consortium name="DOE Joint Genome Institute"/>
            <person name="Vesth T.C."/>
            <person name="Nybo J."/>
            <person name="Theobald S."/>
            <person name="Brandl J."/>
            <person name="Frisvad J.C."/>
            <person name="Nielsen K.F."/>
            <person name="Lyhne E.K."/>
            <person name="Kogle M.E."/>
            <person name="Kuo A."/>
            <person name="Riley R."/>
            <person name="Clum A."/>
            <person name="Nolan M."/>
            <person name="Lipzen A."/>
            <person name="Salamov A."/>
            <person name="Henrissat B."/>
            <person name="Wiebenga A."/>
            <person name="De Vries R.P."/>
            <person name="Grigoriev I.V."/>
            <person name="Mortensen U.H."/>
            <person name="Andersen M.R."/>
            <person name="Baker S.E."/>
        </authorList>
    </citation>
    <scope>NUCLEOTIDE SEQUENCE [LARGE SCALE GENOMIC DNA]</scope>
    <source>
        <strain evidence="1 2">IBT 23096</strain>
    </source>
</reference>
<name>A0A2I2GBK3_9EURO</name>
<gene>
    <name evidence="1" type="ORF">P170DRAFT_140285</name>
</gene>
<dbReference type="RefSeq" id="XP_024705562.1">
    <property type="nucleotide sequence ID" value="XM_024842463.1"/>
</dbReference>
<comment type="caution">
    <text evidence="1">The sequence shown here is derived from an EMBL/GenBank/DDBJ whole genome shotgun (WGS) entry which is preliminary data.</text>
</comment>
<sequence length="178" mass="20144">MKGMPTIAQQSTRFPCLYSIEPRLSLTSTVQTMVSVSYIHLQQIHIVYLIYICLSGKAIGGCDGIVNATASCFFFLHESLDPVFQFSIESTSVFSTPRPDLVWRSWPVPSDFSGGLSCWKASWYTDEIIRYFSTSSWLCTFSLMVMIDRPVVVISANSGTLQRYSRSQLRSLFRQHSP</sequence>
<organism evidence="1 2">
    <name type="scientific">Aspergillus steynii IBT 23096</name>
    <dbReference type="NCBI Taxonomy" id="1392250"/>
    <lineage>
        <taxon>Eukaryota</taxon>
        <taxon>Fungi</taxon>
        <taxon>Dikarya</taxon>
        <taxon>Ascomycota</taxon>
        <taxon>Pezizomycotina</taxon>
        <taxon>Eurotiomycetes</taxon>
        <taxon>Eurotiomycetidae</taxon>
        <taxon>Eurotiales</taxon>
        <taxon>Aspergillaceae</taxon>
        <taxon>Aspergillus</taxon>
        <taxon>Aspergillus subgen. Circumdati</taxon>
    </lineage>
</organism>